<reference evidence="1 2" key="1">
    <citation type="submission" date="2018-11" db="EMBL/GenBank/DDBJ databases">
        <authorList>
            <person name="Mardanov A.V."/>
            <person name="Ravin N.V."/>
            <person name="Dedysh S.N."/>
        </authorList>
    </citation>
    <scope>NUCLEOTIDE SEQUENCE [LARGE SCALE GENOMIC DNA]</scope>
    <source>
        <strain evidence="1 2">AF10</strain>
    </source>
</reference>
<comment type="caution">
    <text evidence="1">The sequence shown here is derived from an EMBL/GenBank/DDBJ whole genome shotgun (WGS) entry which is preliminary data.</text>
</comment>
<organism evidence="1 2">
    <name type="scientific">Granulicella sibirica</name>
    <dbReference type="NCBI Taxonomy" id="2479048"/>
    <lineage>
        <taxon>Bacteria</taxon>
        <taxon>Pseudomonadati</taxon>
        <taxon>Acidobacteriota</taxon>
        <taxon>Terriglobia</taxon>
        <taxon>Terriglobales</taxon>
        <taxon>Acidobacteriaceae</taxon>
        <taxon>Granulicella</taxon>
    </lineage>
</organism>
<protein>
    <submittedName>
        <fullName evidence="1">Uncharacterized protein</fullName>
    </submittedName>
</protein>
<dbReference type="Proteomes" id="UP000289437">
    <property type="component" value="Unassembled WGS sequence"/>
</dbReference>
<accession>A0A4V1L640</accession>
<gene>
    <name evidence="1" type="ORF">GRAN_1244</name>
</gene>
<name>A0A4V1L640_9BACT</name>
<dbReference type="InterPro" id="IPR046732">
    <property type="entry name" value="DUF6624"/>
</dbReference>
<reference evidence="2" key="2">
    <citation type="submission" date="2019-02" db="EMBL/GenBank/DDBJ databases">
        <title>Granulicella sibirica sp. nov., a psychrotolerant acidobacterium isolated from an organic soil layer in forested tundra, West Siberia.</title>
        <authorList>
            <person name="Oshkin I.Y."/>
            <person name="Kulichevskaya I.S."/>
            <person name="Rijpstra W.I.C."/>
            <person name="Sinninghe Damste J.S."/>
            <person name="Rakitin A.L."/>
            <person name="Ravin N.V."/>
            <person name="Dedysh S.N."/>
        </authorList>
    </citation>
    <scope>NUCLEOTIDE SEQUENCE [LARGE SCALE GENOMIC DNA]</scope>
    <source>
        <strain evidence="2">AF10</strain>
    </source>
</reference>
<evidence type="ECO:0000313" key="1">
    <source>
        <dbReference type="EMBL" id="RXH57934.1"/>
    </source>
</evidence>
<dbReference type="Pfam" id="PF20329">
    <property type="entry name" value="DUF6624"/>
    <property type="match status" value="1"/>
</dbReference>
<dbReference type="AlphaFoldDB" id="A0A4V1L640"/>
<keyword evidence="2" id="KW-1185">Reference proteome</keyword>
<dbReference type="EMBL" id="RDSM01000001">
    <property type="protein sequence ID" value="RXH57934.1"/>
    <property type="molecule type" value="Genomic_DNA"/>
</dbReference>
<sequence length="199" mass="21893">MARRHEALIQQNGPGTDTVLRDQLLAMKQQDQEARGFRAGSTGLQGQIATNLASIDQDLTDQLKQIFYAKGWPTIRLVGIDASNAAMLILTHTPDHAWQRSILPQLETLADSGKIDGSTLALVVDKELVATGQLQRYGSQFKFVNGAMAMYAVEDPASLDQRRAQVLLPPMDVYRDMLEHIYHLKASNQIVSATPPAAK</sequence>
<evidence type="ECO:0000313" key="2">
    <source>
        <dbReference type="Proteomes" id="UP000289437"/>
    </source>
</evidence>
<proteinExistence type="predicted"/>